<evidence type="ECO:0000259" key="2">
    <source>
        <dbReference type="Pfam" id="PF16900"/>
    </source>
</evidence>
<reference evidence="3" key="2">
    <citation type="submission" date="2022-06" db="UniProtKB">
        <authorList>
            <consortium name="EnsemblMetazoa"/>
        </authorList>
    </citation>
    <scope>IDENTIFICATION</scope>
</reference>
<dbReference type="Gene3D" id="2.40.50.140">
    <property type="entry name" value="Nucleic acid-binding proteins"/>
    <property type="match status" value="1"/>
</dbReference>
<keyword evidence="1" id="KW-0238">DNA-binding</keyword>
<dbReference type="Pfam" id="PF16900">
    <property type="entry name" value="REPA_OB_2"/>
    <property type="match status" value="1"/>
</dbReference>
<accession>A0A8R2NKK2</accession>
<proteinExistence type="predicted"/>
<keyword evidence="4" id="KW-1185">Reference proteome</keyword>
<evidence type="ECO:0000313" key="3">
    <source>
        <dbReference type="EnsemblMetazoa" id="XP_029341660.1"/>
    </source>
</evidence>
<name>A0A8R2NKK2_ACYPI</name>
<dbReference type="EnsemblMetazoa" id="XM_029485800.1">
    <property type="protein sequence ID" value="XP_029341660.1"/>
    <property type="gene ID" value="LOC103310782"/>
</dbReference>
<dbReference type="GO" id="GO:0003677">
    <property type="term" value="F:DNA binding"/>
    <property type="evidence" value="ECO:0007669"/>
    <property type="project" value="UniProtKB-KW"/>
</dbReference>
<dbReference type="GeneID" id="103310782"/>
<protein>
    <recommendedName>
        <fullName evidence="2">Replication protein A OB domain-containing protein</fullName>
    </recommendedName>
</protein>
<dbReference type="KEGG" id="api:103310782"/>
<dbReference type="SUPFAM" id="SSF50249">
    <property type="entry name" value="Nucleic acid-binding proteins"/>
    <property type="match status" value="1"/>
</dbReference>
<dbReference type="RefSeq" id="XP_029341660.1">
    <property type="nucleotide sequence ID" value="XM_029485800.1"/>
</dbReference>
<dbReference type="InterPro" id="IPR012340">
    <property type="entry name" value="NA-bd_OB-fold"/>
</dbReference>
<feature type="domain" description="Replication protein A OB" evidence="2">
    <location>
        <begin position="5"/>
        <end position="68"/>
    </location>
</feature>
<dbReference type="Proteomes" id="UP000007819">
    <property type="component" value="Chromosome X"/>
</dbReference>
<sequence length="108" mass="12620">MFFLKNGQTYEKKEIVLIDDSNEKITLTFLNEFANNFKGKINTKITLQNTKINDYKNQRYLTLSQKSIVFYDVDKTTNIKFVEWFNRNNRCLKDSVGNGHNMPGPSGE</sequence>
<dbReference type="AlphaFoldDB" id="A0A8R2NKK2"/>
<dbReference type="InterPro" id="IPR031657">
    <property type="entry name" value="REPA_OB_2"/>
</dbReference>
<reference evidence="4" key="1">
    <citation type="submission" date="2010-06" db="EMBL/GenBank/DDBJ databases">
        <authorList>
            <person name="Jiang H."/>
            <person name="Abraham K."/>
            <person name="Ali S."/>
            <person name="Alsbrooks S.L."/>
            <person name="Anim B.N."/>
            <person name="Anosike U.S."/>
            <person name="Attaway T."/>
            <person name="Bandaranaike D.P."/>
            <person name="Battles P.K."/>
            <person name="Bell S.N."/>
            <person name="Bell A.V."/>
            <person name="Beltran B."/>
            <person name="Bickham C."/>
            <person name="Bustamante Y."/>
            <person name="Caleb T."/>
            <person name="Canada A."/>
            <person name="Cardenas V."/>
            <person name="Carter K."/>
            <person name="Chacko J."/>
            <person name="Chandrabose M.N."/>
            <person name="Chavez D."/>
            <person name="Chavez A."/>
            <person name="Chen L."/>
            <person name="Chu H.-S."/>
            <person name="Claassen K.J."/>
            <person name="Cockrell R."/>
            <person name="Collins M."/>
            <person name="Cooper J.A."/>
            <person name="Cree A."/>
            <person name="Curry S.M."/>
            <person name="Da Y."/>
            <person name="Dao M.D."/>
            <person name="Das B."/>
            <person name="Davila M.-L."/>
            <person name="Davy-Carroll L."/>
            <person name="Denson S."/>
            <person name="Dinh H."/>
            <person name="Ebong V.E."/>
            <person name="Edwards J.R."/>
            <person name="Egan A."/>
            <person name="El-Daye J."/>
            <person name="Escobedo L."/>
            <person name="Fernandez S."/>
            <person name="Fernando P.R."/>
            <person name="Flagg N."/>
            <person name="Forbes L.D."/>
            <person name="Fowler R.G."/>
            <person name="Fu Q."/>
            <person name="Gabisi R.A."/>
            <person name="Ganer J."/>
            <person name="Garbino Pronczuk A."/>
            <person name="Garcia R.M."/>
            <person name="Garner T."/>
            <person name="Garrett T.E."/>
            <person name="Gonzalez D.A."/>
            <person name="Hamid H."/>
            <person name="Hawkins E.S."/>
            <person name="Hirani K."/>
            <person name="Hogues M.E."/>
            <person name="Hollins B."/>
            <person name="Hsiao C.-H."/>
            <person name="Jabil R."/>
            <person name="James M.L."/>
            <person name="Jhangiani S.N."/>
            <person name="Johnson B."/>
            <person name="Johnson Q."/>
            <person name="Joshi V."/>
            <person name="Kalu J.B."/>
            <person name="Kam C."/>
            <person name="Kashfia A."/>
            <person name="Keebler J."/>
            <person name="Kisamo H."/>
            <person name="Kovar C.L."/>
            <person name="Lago L.A."/>
            <person name="Lai C.-Y."/>
            <person name="Laidlaw J."/>
            <person name="Lara F."/>
            <person name="Le T.-K."/>
            <person name="Lee S.L."/>
            <person name="Legall F.H."/>
            <person name="Lemon S.J."/>
            <person name="Lewis L.R."/>
            <person name="Li B."/>
            <person name="Liu Y."/>
            <person name="Liu Y.-S."/>
            <person name="Lopez J."/>
            <person name="Lozado R.J."/>
            <person name="Lu J."/>
            <person name="Madu R.C."/>
            <person name="Maheshwari M."/>
            <person name="Maheshwari R."/>
            <person name="Malloy K."/>
            <person name="Martinez E."/>
            <person name="Mathew T."/>
            <person name="Mercado I.C."/>
            <person name="Mercado C."/>
            <person name="Meyer B."/>
            <person name="Montgomery K."/>
            <person name="Morgan M.B."/>
            <person name="Munidasa M."/>
            <person name="Nazareth L.V."/>
            <person name="Nelson J."/>
            <person name="Ng B.M."/>
            <person name="Nguyen N.B."/>
            <person name="Nguyen P.Q."/>
            <person name="Nguyen T."/>
            <person name="Obregon M."/>
            <person name="Okwuonu G.O."/>
            <person name="Onwere C.G."/>
            <person name="Orozco G."/>
            <person name="Parra A."/>
            <person name="Patel S."/>
            <person name="Patil S."/>
            <person name="Perez A."/>
            <person name="Perez Y."/>
            <person name="Pham C."/>
            <person name="Primus E.L."/>
            <person name="Pu L.-L."/>
            <person name="Puazo M."/>
            <person name="Qin X."/>
            <person name="Quiroz J.B."/>
            <person name="Reese J."/>
            <person name="Richards S."/>
            <person name="Rives C.M."/>
            <person name="Robberts R."/>
            <person name="Ruiz S.J."/>
            <person name="Ruiz M.J."/>
            <person name="Santibanez J."/>
            <person name="Schneider B.W."/>
            <person name="Sisson I."/>
            <person name="Smith M."/>
            <person name="Sodergren E."/>
            <person name="Song X.-Z."/>
            <person name="Song B.B."/>
            <person name="Summersgill H."/>
            <person name="Thelus R."/>
            <person name="Thornton R.D."/>
            <person name="Trejos Z.Y."/>
            <person name="Usmani K."/>
            <person name="Vattathil S."/>
            <person name="Villasana D."/>
            <person name="Walker D.L."/>
            <person name="Wang S."/>
            <person name="Wang K."/>
            <person name="White C.S."/>
            <person name="Williams A.C."/>
            <person name="Williamson J."/>
            <person name="Wilson K."/>
            <person name="Woghiren I.O."/>
            <person name="Woodworth J.R."/>
            <person name="Worley K.C."/>
            <person name="Wright R.A."/>
            <person name="Wu W."/>
            <person name="Young L."/>
            <person name="Zhang L."/>
            <person name="Zhang J."/>
            <person name="Zhu Y."/>
            <person name="Muzny D.M."/>
            <person name="Weinstock G."/>
            <person name="Gibbs R.A."/>
        </authorList>
    </citation>
    <scope>NUCLEOTIDE SEQUENCE [LARGE SCALE GENOMIC DNA]</scope>
    <source>
        <strain evidence="4">LSR1</strain>
    </source>
</reference>
<organism evidence="3 4">
    <name type="scientific">Acyrthosiphon pisum</name>
    <name type="common">Pea aphid</name>
    <dbReference type="NCBI Taxonomy" id="7029"/>
    <lineage>
        <taxon>Eukaryota</taxon>
        <taxon>Metazoa</taxon>
        <taxon>Ecdysozoa</taxon>
        <taxon>Arthropoda</taxon>
        <taxon>Hexapoda</taxon>
        <taxon>Insecta</taxon>
        <taxon>Pterygota</taxon>
        <taxon>Neoptera</taxon>
        <taxon>Paraneoptera</taxon>
        <taxon>Hemiptera</taxon>
        <taxon>Sternorrhyncha</taxon>
        <taxon>Aphidomorpha</taxon>
        <taxon>Aphidoidea</taxon>
        <taxon>Aphididae</taxon>
        <taxon>Macrosiphini</taxon>
        <taxon>Acyrthosiphon</taxon>
    </lineage>
</organism>
<evidence type="ECO:0000256" key="1">
    <source>
        <dbReference type="ARBA" id="ARBA00023125"/>
    </source>
</evidence>
<evidence type="ECO:0000313" key="4">
    <source>
        <dbReference type="Proteomes" id="UP000007819"/>
    </source>
</evidence>
<dbReference type="OrthoDB" id="6636018at2759"/>